<dbReference type="PROSITE" id="PS50921">
    <property type="entry name" value="ANTAR"/>
    <property type="match status" value="1"/>
</dbReference>
<dbReference type="SMART" id="SM01012">
    <property type="entry name" value="ANTAR"/>
    <property type="match status" value="1"/>
</dbReference>
<dbReference type="InterPro" id="IPR011006">
    <property type="entry name" value="CheY-like_superfamily"/>
</dbReference>
<dbReference type="RefSeq" id="WP_193246627.1">
    <property type="nucleotide sequence ID" value="NZ_MPKD01000001.1"/>
</dbReference>
<organism evidence="2 3">
    <name type="scientific">Vibrio navarrensis</name>
    <dbReference type="NCBI Taxonomy" id="29495"/>
    <lineage>
        <taxon>Bacteria</taxon>
        <taxon>Pseudomonadati</taxon>
        <taxon>Pseudomonadota</taxon>
        <taxon>Gammaproteobacteria</taxon>
        <taxon>Vibrionales</taxon>
        <taxon>Vibrionaceae</taxon>
        <taxon>Vibrio</taxon>
    </lineage>
</organism>
<dbReference type="Proteomes" id="UP001253463">
    <property type="component" value="Unassembled WGS sequence"/>
</dbReference>
<reference evidence="2" key="1">
    <citation type="submission" date="2023-10" db="EMBL/GenBank/DDBJ databases">
        <authorList>
            <consortium name="PulseNet: The National Subtyping Network for Foodborne Disease Surveillance"/>
        </authorList>
    </citation>
    <scope>NUCLEOTIDE SEQUENCE</scope>
    <source>
        <strain evidence="2">PNUSAV004886</strain>
    </source>
</reference>
<dbReference type="Gene3D" id="1.10.10.10">
    <property type="entry name" value="Winged helix-like DNA-binding domain superfamily/Winged helix DNA-binding domain"/>
    <property type="match status" value="1"/>
</dbReference>
<feature type="domain" description="ANTAR" evidence="1">
    <location>
        <begin position="127"/>
        <end position="188"/>
    </location>
</feature>
<gene>
    <name evidence="2" type="ORF">RZY48_001868</name>
</gene>
<dbReference type="GO" id="GO:0003723">
    <property type="term" value="F:RNA binding"/>
    <property type="evidence" value="ECO:0007669"/>
    <property type="project" value="InterPro"/>
</dbReference>
<accession>A0AAI9CUD0</accession>
<dbReference type="AlphaFoldDB" id="A0AAI9CUD0"/>
<dbReference type="InterPro" id="IPR036388">
    <property type="entry name" value="WH-like_DNA-bd_sf"/>
</dbReference>
<dbReference type="InterPro" id="IPR005561">
    <property type="entry name" value="ANTAR"/>
</dbReference>
<evidence type="ECO:0000313" key="3">
    <source>
        <dbReference type="Proteomes" id="UP001253463"/>
    </source>
</evidence>
<proteinExistence type="predicted"/>
<sequence length="196" mass="22065">MSMPKKMLPKTIIVCCDTPAKQAQISDCLAKEYDQVIGCQLAQLESVIERESEVSVVVAWSAPCAEVRLIIEYCRRLQLPLLVLFHQVLPHQISQLSSCHDCVFLPLQGVSTLSPWLTYAAARRESHLETEHKLNQLADKIEERKLVEKAKGLLMKCQQVDENTAYQAMRRSAMQTSQPMAQVAKNLIATLTALEM</sequence>
<dbReference type="Pfam" id="PF03861">
    <property type="entry name" value="ANTAR"/>
    <property type="match status" value="1"/>
</dbReference>
<dbReference type="EMBL" id="ABNSCA010000004">
    <property type="protein sequence ID" value="ELN6932477.1"/>
    <property type="molecule type" value="Genomic_DNA"/>
</dbReference>
<evidence type="ECO:0000313" key="2">
    <source>
        <dbReference type="EMBL" id="ELN6932477.1"/>
    </source>
</evidence>
<dbReference type="SUPFAM" id="SSF52172">
    <property type="entry name" value="CheY-like"/>
    <property type="match status" value="1"/>
</dbReference>
<protein>
    <submittedName>
        <fullName evidence="2">ANTAR domain-containing protein</fullName>
    </submittedName>
</protein>
<name>A0AAI9CUD0_9VIBR</name>
<evidence type="ECO:0000259" key="1">
    <source>
        <dbReference type="PROSITE" id="PS50921"/>
    </source>
</evidence>
<comment type="caution">
    <text evidence="2">The sequence shown here is derived from an EMBL/GenBank/DDBJ whole genome shotgun (WGS) entry which is preliminary data.</text>
</comment>